<accession>A0ABV3DDX4</accession>
<dbReference type="EMBL" id="JBEZFP010000012">
    <property type="protein sequence ID" value="MEU8133204.1"/>
    <property type="molecule type" value="Genomic_DNA"/>
</dbReference>
<gene>
    <name evidence="1" type="ORF">AB0C36_06810</name>
</gene>
<dbReference type="RefSeq" id="WP_358350291.1">
    <property type="nucleotide sequence ID" value="NZ_JBEZFP010000012.1"/>
</dbReference>
<evidence type="ECO:0000313" key="1">
    <source>
        <dbReference type="EMBL" id="MEU8133204.1"/>
    </source>
</evidence>
<keyword evidence="2" id="KW-1185">Reference proteome</keyword>
<proteinExistence type="predicted"/>
<comment type="caution">
    <text evidence="1">The sequence shown here is derived from an EMBL/GenBank/DDBJ whole genome shotgun (WGS) entry which is preliminary data.</text>
</comment>
<reference evidence="1 2" key="1">
    <citation type="submission" date="2024-06" db="EMBL/GenBank/DDBJ databases">
        <title>The Natural Products Discovery Center: Release of the First 8490 Sequenced Strains for Exploring Actinobacteria Biosynthetic Diversity.</title>
        <authorList>
            <person name="Kalkreuter E."/>
            <person name="Kautsar S.A."/>
            <person name="Yang D."/>
            <person name="Bader C.D."/>
            <person name="Teijaro C.N."/>
            <person name="Fluegel L."/>
            <person name="Davis C.M."/>
            <person name="Simpson J.R."/>
            <person name="Lauterbach L."/>
            <person name="Steele A.D."/>
            <person name="Gui C."/>
            <person name="Meng S."/>
            <person name="Li G."/>
            <person name="Viehrig K."/>
            <person name="Ye F."/>
            <person name="Su P."/>
            <person name="Kiefer A.F."/>
            <person name="Nichols A."/>
            <person name="Cepeda A.J."/>
            <person name="Yan W."/>
            <person name="Fan B."/>
            <person name="Jiang Y."/>
            <person name="Adhikari A."/>
            <person name="Zheng C.-J."/>
            <person name="Schuster L."/>
            <person name="Cowan T.M."/>
            <person name="Smanski M.J."/>
            <person name="Chevrette M.G."/>
            <person name="De Carvalho L.P.S."/>
            <person name="Shen B."/>
        </authorList>
    </citation>
    <scope>NUCLEOTIDE SEQUENCE [LARGE SCALE GENOMIC DNA]</scope>
    <source>
        <strain evidence="1 2">NPDC048946</strain>
    </source>
</reference>
<evidence type="ECO:0000313" key="2">
    <source>
        <dbReference type="Proteomes" id="UP001551482"/>
    </source>
</evidence>
<dbReference type="Proteomes" id="UP001551482">
    <property type="component" value="Unassembled WGS sequence"/>
</dbReference>
<protein>
    <submittedName>
        <fullName evidence="1">Uncharacterized protein</fullName>
    </submittedName>
</protein>
<organism evidence="1 2">
    <name type="scientific">Streptodolium elevatio</name>
    <dbReference type="NCBI Taxonomy" id="3157996"/>
    <lineage>
        <taxon>Bacteria</taxon>
        <taxon>Bacillati</taxon>
        <taxon>Actinomycetota</taxon>
        <taxon>Actinomycetes</taxon>
        <taxon>Kitasatosporales</taxon>
        <taxon>Streptomycetaceae</taxon>
        <taxon>Streptodolium</taxon>
    </lineage>
</organism>
<name>A0ABV3DDX4_9ACTN</name>
<sequence>MTVTDVQVRDPRELLGDDLWVRTITLMLRDKPLWDRVMAERVLGQAVAYLITAFETWDIEPGMEIGCGELIDEGVHALILDTANYRTLCERYMGEGRFLDHIPEIDRKADGTVMRTAAVIQQHGFEIDWPLWERDAVKCTPCAPGAKCH</sequence>